<evidence type="ECO:0000256" key="1">
    <source>
        <dbReference type="SAM" id="Phobius"/>
    </source>
</evidence>
<keyword evidence="1" id="KW-0472">Membrane</keyword>
<accession>A0ABW0HR21</accession>
<keyword evidence="3" id="KW-1185">Reference proteome</keyword>
<feature type="transmembrane region" description="Helical" evidence="1">
    <location>
        <begin position="33"/>
        <end position="54"/>
    </location>
</feature>
<dbReference type="EMBL" id="JBHSMI010000003">
    <property type="protein sequence ID" value="MFC5401497.1"/>
    <property type="molecule type" value="Genomic_DNA"/>
</dbReference>
<evidence type="ECO:0000313" key="2">
    <source>
        <dbReference type="EMBL" id="MFC5401497.1"/>
    </source>
</evidence>
<dbReference type="RefSeq" id="WP_378129112.1">
    <property type="nucleotide sequence ID" value="NZ_JBHSMI010000003.1"/>
</dbReference>
<comment type="caution">
    <text evidence="2">The sequence shown here is derived from an EMBL/GenBank/DDBJ whole genome shotgun (WGS) entry which is preliminary data.</text>
</comment>
<protein>
    <submittedName>
        <fullName evidence="2">Uncharacterized protein</fullName>
    </submittedName>
</protein>
<reference evidence="3" key="1">
    <citation type="journal article" date="2019" name="Int. J. Syst. Evol. Microbiol.">
        <title>The Global Catalogue of Microorganisms (GCM) 10K type strain sequencing project: providing services to taxonomists for standard genome sequencing and annotation.</title>
        <authorList>
            <consortium name="The Broad Institute Genomics Platform"/>
            <consortium name="The Broad Institute Genome Sequencing Center for Infectious Disease"/>
            <person name="Wu L."/>
            <person name="Ma J."/>
        </authorList>
    </citation>
    <scope>NUCLEOTIDE SEQUENCE [LARGE SCALE GENOMIC DNA]</scope>
    <source>
        <strain evidence="3">CGMCC 1.18575</strain>
    </source>
</reference>
<keyword evidence="1" id="KW-0812">Transmembrane</keyword>
<name>A0ABW0HR21_9BACL</name>
<dbReference type="Proteomes" id="UP001596113">
    <property type="component" value="Unassembled WGS sequence"/>
</dbReference>
<evidence type="ECO:0000313" key="3">
    <source>
        <dbReference type="Proteomes" id="UP001596113"/>
    </source>
</evidence>
<sequence length="111" mass="12095">MSTELEKILENNEQQTTLKLESSQSGQNKIADMIHQIGMCVMVIGILAGVIIGFTMTDPTSSSSYDPDPHPLRWVYGGALILSSFISGILFVGFGEVIKILHDIRANTKKG</sequence>
<gene>
    <name evidence="2" type="ORF">ACFPOF_02020</name>
</gene>
<proteinExistence type="predicted"/>
<organism evidence="2 3">
    <name type="scientific">Cohnella soli</name>
    <dbReference type="NCBI Taxonomy" id="425005"/>
    <lineage>
        <taxon>Bacteria</taxon>
        <taxon>Bacillati</taxon>
        <taxon>Bacillota</taxon>
        <taxon>Bacilli</taxon>
        <taxon>Bacillales</taxon>
        <taxon>Paenibacillaceae</taxon>
        <taxon>Cohnella</taxon>
    </lineage>
</organism>
<feature type="transmembrane region" description="Helical" evidence="1">
    <location>
        <begin position="74"/>
        <end position="95"/>
    </location>
</feature>
<keyword evidence="1" id="KW-1133">Transmembrane helix</keyword>